<organism evidence="1 2">
    <name type="scientific">Lipomyces orientalis</name>
    <dbReference type="NCBI Taxonomy" id="1233043"/>
    <lineage>
        <taxon>Eukaryota</taxon>
        <taxon>Fungi</taxon>
        <taxon>Dikarya</taxon>
        <taxon>Ascomycota</taxon>
        <taxon>Saccharomycotina</taxon>
        <taxon>Lipomycetes</taxon>
        <taxon>Lipomycetales</taxon>
        <taxon>Lipomycetaceae</taxon>
        <taxon>Lipomyces</taxon>
    </lineage>
</organism>
<evidence type="ECO:0000313" key="2">
    <source>
        <dbReference type="Proteomes" id="UP001489719"/>
    </source>
</evidence>
<keyword evidence="2" id="KW-1185">Reference proteome</keyword>
<dbReference type="Proteomes" id="UP001489719">
    <property type="component" value="Unassembled WGS sequence"/>
</dbReference>
<proteinExistence type="predicted"/>
<evidence type="ECO:0000313" key="1">
    <source>
        <dbReference type="EMBL" id="KAK9320011.1"/>
    </source>
</evidence>
<sequence>MLAEHPFTLPRLRPTVQVPTPEQPTEPPSDGDLVAARVYYTIIRDLSDERELSDEKRPTTAELTDALRYLQDIKDRIWADRGDPIQELGRQMNQRFNEMSARFDRIEEMQTVIVRRLNNVSRQQSHSSILPLMEANTRADGINRTLVVVPFQDGSWPTEDPHNLPPLYTLEDIDALREDQRVQYCRGYGFTATGNVAQQKATIRRAVGMSH</sequence>
<gene>
    <name evidence="1" type="ORF">V1517DRAFT_330701</name>
</gene>
<reference evidence="2" key="1">
    <citation type="journal article" date="2024" name="Front. Bioeng. Biotechnol.">
        <title>Genome-scale model development and genomic sequencing of the oleaginous clade Lipomyces.</title>
        <authorList>
            <person name="Czajka J.J."/>
            <person name="Han Y."/>
            <person name="Kim J."/>
            <person name="Mondo S.J."/>
            <person name="Hofstad B.A."/>
            <person name="Robles A."/>
            <person name="Haridas S."/>
            <person name="Riley R."/>
            <person name="LaButti K."/>
            <person name="Pangilinan J."/>
            <person name="Andreopoulos W."/>
            <person name="Lipzen A."/>
            <person name="Yan J."/>
            <person name="Wang M."/>
            <person name="Ng V."/>
            <person name="Grigoriev I.V."/>
            <person name="Spatafora J.W."/>
            <person name="Magnuson J.K."/>
            <person name="Baker S.E."/>
            <person name="Pomraning K.R."/>
        </authorList>
    </citation>
    <scope>NUCLEOTIDE SEQUENCE [LARGE SCALE GENOMIC DNA]</scope>
    <source>
        <strain evidence="2">CBS 10300</strain>
    </source>
</reference>
<dbReference type="EMBL" id="MU970149">
    <property type="protein sequence ID" value="KAK9320011.1"/>
    <property type="molecule type" value="Genomic_DNA"/>
</dbReference>
<accession>A0ACC3TG96</accession>
<protein>
    <submittedName>
        <fullName evidence="1">Uncharacterized protein</fullName>
    </submittedName>
</protein>
<name>A0ACC3TG96_9ASCO</name>
<comment type="caution">
    <text evidence="1">The sequence shown here is derived from an EMBL/GenBank/DDBJ whole genome shotgun (WGS) entry which is preliminary data.</text>
</comment>